<proteinExistence type="predicted"/>
<accession>A0ABW3M7B0</accession>
<keyword evidence="2" id="KW-1185">Reference proteome</keyword>
<comment type="caution">
    <text evidence="1">The sequence shown here is derived from an EMBL/GenBank/DDBJ whole genome shotgun (WGS) entry which is preliminary data.</text>
</comment>
<dbReference type="Proteomes" id="UP001597045">
    <property type="component" value="Unassembled WGS sequence"/>
</dbReference>
<sequence>MRSALLGLKYWIDQPGLDAMCYFTENHQLVWHTAELLAGQTFADAVFTNTGWRGRQHQQHGETLALEWLTRKLIGGYSEFDSNAYLAVDVLALTTLVEFAENTRLVELAAGLLDKTLFTLAANSWRGAHVSAHGRSYVQTQRTARLEETASIMWLCWGVGALNHATLPATVLATARRYVLPAPIADAGVLLEEWLGRQRYRGTYRLANDLLEREYSSDLVVYKTPDVMLSSVQDYRPGLPGLQEHVWGATLGPETQVYVTHAPNDAIHSSARPNAWAGNRVLPRVRQHRNVVLAVYRVPRDDPMGFTHGWFPLWTFDEWVPQGPWLAGRVGDGYVALGTSGGCRVLQHGPNAQQEVRGGNVWVCVVGRRAVDGSFAEFVVGLGSPEFAADGVDYRGLSLHWDLPFTVDGSPVVPPPVHIDNPLCQVPLGANEMRVGSHVISLLEGRKL</sequence>
<name>A0ABW3M7B0_9PSEU</name>
<dbReference type="EMBL" id="JBHTIS010000667">
    <property type="protein sequence ID" value="MFD1046473.1"/>
    <property type="molecule type" value="Genomic_DNA"/>
</dbReference>
<gene>
    <name evidence="1" type="ORF">ACFQ1S_13380</name>
</gene>
<organism evidence="1 2">
    <name type="scientific">Kibdelosporangium lantanae</name>
    <dbReference type="NCBI Taxonomy" id="1497396"/>
    <lineage>
        <taxon>Bacteria</taxon>
        <taxon>Bacillati</taxon>
        <taxon>Actinomycetota</taxon>
        <taxon>Actinomycetes</taxon>
        <taxon>Pseudonocardiales</taxon>
        <taxon>Pseudonocardiaceae</taxon>
        <taxon>Kibdelosporangium</taxon>
    </lineage>
</organism>
<reference evidence="2" key="1">
    <citation type="journal article" date="2019" name="Int. J. Syst. Evol. Microbiol.">
        <title>The Global Catalogue of Microorganisms (GCM) 10K type strain sequencing project: providing services to taxonomists for standard genome sequencing and annotation.</title>
        <authorList>
            <consortium name="The Broad Institute Genomics Platform"/>
            <consortium name="The Broad Institute Genome Sequencing Center for Infectious Disease"/>
            <person name="Wu L."/>
            <person name="Ma J."/>
        </authorList>
    </citation>
    <scope>NUCLEOTIDE SEQUENCE [LARGE SCALE GENOMIC DNA]</scope>
    <source>
        <strain evidence="2">JCM 31486</strain>
    </source>
</reference>
<protein>
    <submittedName>
        <fullName evidence="1">Uncharacterized protein</fullName>
    </submittedName>
</protein>
<evidence type="ECO:0000313" key="1">
    <source>
        <dbReference type="EMBL" id="MFD1046473.1"/>
    </source>
</evidence>
<evidence type="ECO:0000313" key="2">
    <source>
        <dbReference type="Proteomes" id="UP001597045"/>
    </source>
</evidence>